<evidence type="ECO:0000313" key="1">
    <source>
        <dbReference type="EMBL" id="EGF89579.1"/>
    </source>
</evidence>
<sequence length="38" mass="4218">MGRYEAIRTTAMTHVHLQNLLIGKGMPPWAAEAPTVRV</sequence>
<dbReference type="Proteomes" id="UP000006512">
    <property type="component" value="Unassembled WGS sequence"/>
</dbReference>
<protein>
    <submittedName>
        <fullName evidence="1">Uncharacterized protein</fullName>
    </submittedName>
</protein>
<organism evidence="1 2">
    <name type="scientific">Asticcacaulis biprosthecium C19</name>
    <dbReference type="NCBI Taxonomy" id="715226"/>
    <lineage>
        <taxon>Bacteria</taxon>
        <taxon>Pseudomonadati</taxon>
        <taxon>Pseudomonadota</taxon>
        <taxon>Alphaproteobacteria</taxon>
        <taxon>Caulobacterales</taxon>
        <taxon>Caulobacteraceae</taxon>
        <taxon>Asticcacaulis</taxon>
    </lineage>
</organism>
<keyword evidence="2" id="KW-1185">Reference proteome</keyword>
<dbReference type="AlphaFoldDB" id="F4QS59"/>
<gene>
    <name evidence="1" type="ORF">ABI_39970</name>
</gene>
<proteinExistence type="predicted"/>
<dbReference type="STRING" id="715226.ABI_39970"/>
<reference evidence="2" key="1">
    <citation type="submission" date="2011-03" db="EMBL/GenBank/DDBJ databases">
        <title>Draft genome sequence of Brevundimonas diminuta.</title>
        <authorList>
            <person name="Brown P.J.B."/>
            <person name="Buechlein A."/>
            <person name="Hemmerich C."/>
            <person name="Brun Y.V."/>
        </authorList>
    </citation>
    <scope>NUCLEOTIDE SEQUENCE [LARGE SCALE GENOMIC DNA]</scope>
    <source>
        <strain evidence="2">C19</strain>
    </source>
</reference>
<dbReference type="EMBL" id="GL883080">
    <property type="protein sequence ID" value="EGF89579.1"/>
    <property type="molecule type" value="Genomic_DNA"/>
</dbReference>
<accession>F4QS59</accession>
<evidence type="ECO:0000313" key="2">
    <source>
        <dbReference type="Proteomes" id="UP000006512"/>
    </source>
</evidence>
<name>F4QS59_9CAUL</name>
<dbReference type="HOGENOM" id="CLU_3323877_0_0_5"/>